<evidence type="ECO:0000313" key="1">
    <source>
        <dbReference type="EMBL" id="EEF12634.1"/>
    </source>
</evidence>
<reference evidence="1 2" key="1">
    <citation type="submission" date="2008-08" db="EMBL/GenBank/DDBJ databases">
        <authorList>
            <person name="Madupu R."/>
            <person name="Durkin A.S."/>
            <person name="Torralba M."/>
            <person name="Methe B."/>
            <person name="Sutton G.G."/>
            <person name="Strausberg R.L."/>
            <person name="Nelson K.E."/>
        </authorList>
    </citation>
    <scope>NUCLEOTIDE SEQUENCE [LARGE SCALE GENOMIC DNA]</scope>
    <source>
        <strain evidence="1 2">RM3267</strain>
    </source>
</reference>
<evidence type="ECO:0000313" key="2">
    <source>
        <dbReference type="Proteomes" id="UP000003082"/>
    </source>
</evidence>
<name>B9D5U8_CAMRE</name>
<organism evidence="1 2">
    <name type="scientific">Campylobacter rectus RM3267</name>
    <dbReference type="NCBI Taxonomy" id="553218"/>
    <lineage>
        <taxon>Bacteria</taxon>
        <taxon>Pseudomonadati</taxon>
        <taxon>Campylobacterota</taxon>
        <taxon>Epsilonproteobacteria</taxon>
        <taxon>Campylobacterales</taxon>
        <taxon>Campylobacteraceae</taxon>
        <taxon>Campylobacter</taxon>
    </lineage>
</organism>
<comment type="caution">
    <text evidence="1">The sequence shown here is derived from an EMBL/GenBank/DDBJ whole genome shotgun (WGS) entry which is preliminary data.</text>
</comment>
<sequence length="42" mass="4898">MQSSKFVPRTNLALKFCRFVKFGFIVCDFCLNLMKNICYTAV</sequence>
<keyword evidence="2" id="KW-1185">Reference proteome</keyword>
<dbReference type="STRING" id="553218.CAMRE0001_3283"/>
<dbReference type="Proteomes" id="UP000003082">
    <property type="component" value="Unassembled WGS sequence"/>
</dbReference>
<proteinExistence type="predicted"/>
<dbReference type="AlphaFoldDB" id="B9D5U8"/>
<accession>B9D5U8</accession>
<protein>
    <submittedName>
        <fullName evidence="1">Uncharacterized protein</fullName>
    </submittedName>
</protein>
<gene>
    <name evidence="1" type="ORF">CAMRE0001_3283</name>
</gene>
<dbReference type="EMBL" id="ACFU01000046">
    <property type="protein sequence ID" value="EEF12634.1"/>
    <property type="molecule type" value="Genomic_DNA"/>
</dbReference>